<feature type="transmembrane region" description="Helical" evidence="5">
    <location>
        <begin position="16"/>
        <end position="41"/>
    </location>
</feature>
<dbReference type="PANTHER" id="PTHR30371:SF0">
    <property type="entry name" value="SEC-INDEPENDENT PROTEIN TRANSLOCASE PROTEIN TATC, CHLOROPLASTIC-RELATED"/>
    <property type="match status" value="1"/>
</dbReference>
<dbReference type="PANTHER" id="PTHR30371">
    <property type="entry name" value="SEC-INDEPENDENT PROTEIN TRANSLOCASE PROTEIN TATC"/>
    <property type="match status" value="1"/>
</dbReference>
<dbReference type="AlphaFoldDB" id="A0A4U8SYJ8"/>
<feature type="transmembrane region" description="Helical" evidence="5">
    <location>
        <begin position="105"/>
        <end position="132"/>
    </location>
</feature>
<comment type="subcellular location">
    <subcellularLocation>
        <location evidence="5">Cell membrane</location>
        <topology evidence="5">Multi-pass membrane protein</topology>
    </subcellularLocation>
    <subcellularLocation>
        <location evidence="1">Membrane</location>
        <topology evidence="1">Multi-pass membrane protein</topology>
    </subcellularLocation>
</comment>
<keyword evidence="2 5" id="KW-0812">Transmembrane</keyword>
<gene>
    <name evidence="5 7" type="primary">tatC</name>
    <name evidence="7" type="ORF">LS74_006545</name>
</gene>
<dbReference type="PROSITE" id="PS01218">
    <property type="entry name" value="TATC"/>
    <property type="match status" value="1"/>
</dbReference>
<dbReference type="GO" id="GO:0009977">
    <property type="term" value="F:proton motive force dependent protein transmembrane transporter activity"/>
    <property type="evidence" value="ECO:0007669"/>
    <property type="project" value="TreeGrafter"/>
</dbReference>
<dbReference type="RefSeq" id="WP_034586643.1">
    <property type="nucleotide sequence ID" value="NZ_JRPE02000008.1"/>
</dbReference>
<keyword evidence="4 5" id="KW-0472">Membrane</keyword>
<dbReference type="InterPro" id="IPR002033">
    <property type="entry name" value="TatC"/>
</dbReference>
<evidence type="ECO:0000256" key="3">
    <source>
        <dbReference type="ARBA" id="ARBA00022989"/>
    </source>
</evidence>
<dbReference type="PRINTS" id="PR01840">
    <property type="entry name" value="TATCFAMILY"/>
</dbReference>
<dbReference type="NCBIfam" id="TIGR00945">
    <property type="entry name" value="tatC"/>
    <property type="match status" value="1"/>
</dbReference>
<name>A0A4U8SYJ8_9HELI</name>
<dbReference type="InterPro" id="IPR019820">
    <property type="entry name" value="Sec-indep_translocase_CS"/>
</dbReference>
<keyword evidence="8" id="KW-1185">Reference proteome</keyword>
<keyword evidence="5" id="KW-0813">Transport</keyword>
<comment type="function">
    <text evidence="5">Part of the twin-arginine translocation (Tat) system that transports large folded proteins containing a characteristic twin-arginine motif in their signal peptide across membranes.</text>
</comment>
<comment type="caution">
    <text evidence="7">The sequence shown here is derived from an EMBL/GenBank/DDBJ whole genome shotgun (WGS) entry which is preliminary data.</text>
</comment>
<feature type="compositionally biased region" description="Acidic residues" evidence="6">
    <location>
        <begin position="243"/>
        <end position="252"/>
    </location>
</feature>
<accession>A0A4U8SYJ8</accession>
<feature type="transmembrane region" description="Helical" evidence="5">
    <location>
        <begin position="152"/>
        <end position="177"/>
    </location>
</feature>
<feature type="region of interest" description="Disordered" evidence="6">
    <location>
        <begin position="243"/>
        <end position="272"/>
    </location>
</feature>
<organism evidence="7 8">
    <name type="scientific">Helicobacter magdeburgensis</name>
    <dbReference type="NCBI Taxonomy" id="471858"/>
    <lineage>
        <taxon>Bacteria</taxon>
        <taxon>Pseudomonadati</taxon>
        <taxon>Campylobacterota</taxon>
        <taxon>Epsilonproteobacteria</taxon>
        <taxon>Campylobacterales</taxon>
        <taxon>Helicobacteraceae</taxon>
        <taxon>Helicobacter</taxon>
    </lineage>
</organism>
<dbReference type="GO" id="GO:0043953">
    <property type="term" value="P:protein transport by the Tat complex"/>
    <property type="evidence" value="ECO:0007669"/>
    <property type="project" value="UniProtKB-UniRule"/>
</dbReference>
<evidence type="ECO:0000256" key="2">
    <source>
        <dbReference type="ARBA" id="ARBA00022692"/>
    </source>
</evidence>
<protein>
    <recommendedName>
        <fullName evidence="5">Sec-independent protein translocase protein TatC</fullName>
    </recommendedName>
</protein>
<evidence type="ECO:0000313" key="8">
    <source>
        <dbReference type="Proteomes" id="UP000029921"/>
    </source>
</evidence>
<comment type="similarity">
    <text evidence="5">Belongs to the TatC family.</text>
</comment>
<evidence type="ECO:0000313" key="7">
    <source>
        <dbReference type="EMBL" id="TLD92104.1"/>
    </source>
</evidence>
<dbReference type="HAMAP" id="MF_00902">
    <property type="entry name" value="TatC"/>
    <property type="match status" value="1"/>
</dbReference>
<keyword evidence="3 5" id="KW-1133">Transmembrane helix</keyword>
<dbReference type="EMBL" id="JRPE02000008">
    <property type="protein sequence ID" value="TLD92104.1"/>
    <property type="molecule type" value="Genomic_DNA"/>
</dbReference>
<sequence length="272" mass="30551">MLEDLKPHIQDLRKRLIISILVLLGAFGVCLGFWEQIFYYIKLPLVDVLGSEIRGKFIASGMIEGVFIAMKSALFAALIIAMPVIFWQIWIFVAPGLYKHEKKIVIPFVFFGTFMFALGVAFSYFGVLPFIIKNVLLFGNDQFEAYITAENYFAFFIRLIIGFGIAFELPVLCFFLGKVGLITDESLKGFFKYAVVIIFIIAAIIAPPDVISQVLLAIPLVMLYGISIVILKFVNPASKLADFDTDDDESDEAQPTTYTTPTTQDSKDFNKE</sequence>
<dbReference type="GO" id="GO:0033281">
    <property type="term" value="C:TAT protein transport complex"/>
    <property type="evidence" value="ECO:0007669"/>
    <property type="project" value="UniProtKB-UniRule"/>
</dbReference>
<feature type="transmembrane region" description="Helical" evidence="5">
    <location>
        <begin position="72"/>
        <end position="93"/>
    </location>
</feature>
<keyword evidence="5" id="KW-1003">Cell membrane</keyword>
<evidence type="ECO:0000256" key="1">
    <source>
        <dbReference type="ARBA" id="ARBA00004141"/>
    </source>
</evidence>
<reference evidence="7 8" key="1">
    <citation type="journal article" date="2014" name="Genome Announc.">
        <title>Draft genome sequences of eight enterohepatic helicobacter species isolated from both laboratory and wild rodents.</title>
        <authorList>
            <person name="Sheh A."/>
            <person name="Shen Z."/>
            <person name="Fox J.G."/>
        </authorList>
    </citation>
    <scope>NUCLEOTIDE SEQUENCE [LARGE SCALE GENOMIC DNA]</scope>
    <source>
        <strain evidence="7 8">MIT 96-1001</strain>
    </source>
</reference>
<comment type="subunit">
    <text evidence="5">Forms a complex with TatA.</text>
</comment>
<proteinExistence type="inferred from homology"/>
<keyword evidence="5" id="KW-0653">Protein transport</keyword>
<keyword evidence="5" id="KW-0811">Translocation</keyword>
<evidence type="ECO:0000256" key="6">
    <source>
        <dbReference type="SAM" id="MobiDB-lite"/>
    </source>
</evidence>
<dbReference type="Pfam" id="PF00902">
    <property type="entry name" value="TatC"/>
    <property type="match status" value="1"/>
</dbReference>
<dbReference type="Proteomes" id="UP000029921">
    <property type="component" value="Unassembled WGS sequence"/>
</dbReference>
<feature type="transmembrane region" description="Helical" evidence="5">
    <location>
        <begin position="189"/>
        <end position="208"/>
    </location>
</feature>
<evidence type="ECO:0000256" key="5">
    <source>
        <dbReference type="HAMAP-Rule" id="MF_00902"/>
    </source>
</evidence>
<feature type="transmembrane region" description="Helical" evidence="5">
    <location>
        <begin position="214"/>
        <end position="234"/>
    </location>
</feature>
<dbReference type="GO" id="GO:0065002">
    <property type="term" value="P:intracellular protein transmembrane transport"/>
    <property type="evidence" value="ECO:0007669"/>
    <property type="project" value="TreeGrafter"/>
</dbReference>
<evidence type="ECO:0000256" key="4">
    <source>
        <dbReference type="ARBA" id="ARBA00023136"/>
    </source>
</evidence>